<dbReference type="SUPFAM" id="SSF47789">
    <property type="entry name" value="C-terminal domain of RNA polymerase alpha subunit"/>
    <property type="match status" value="1"/>
</dbReference>
<dbReference type="Gene3D" id="1.10.150.20">
    <property type="entry name" value="5' to 3' exonuclease, C-terminal subdomain"/>
    <property type="match status" value="1"/>
</dbReference>
<dbReference type="KEGG" id="pgin:FRZ67_04835"/>
<name>A0A5B8V580_9BACT</name>
<dbReference type="OrthoDB" id="7950977at2"/>
<dbReference type="EMBL" id="CP042435">
    <property type="protein sequence ID" value="QEC66657.1"/>
    <property type="molecule type" value="Genomic_DNA"/>
</dbReference>
<accession>A0A5B8V580</accession>
<sequence length="101" mass="11067">MSQSELHVASPVASHTYTVTMLFSKFKIVCMPTKKLNDEIFQGLGNPAKRALANAGIDSVKKLSSFSEKEILKLHGVGPSSIPVLKKLLEEKSLSFKAQHK</sequence>
<protein>
    <recommendedName>
        <fullName evidence="3">RNA polymerase alpha subunit C-terminal domain-containing protein</fullName>
    </recommendedName>
</protein>
<organism evidence="1 2">
    <name type="scientific">Panacibacter ginsenosidivorans</name>
    <dbReference type="NCBI Taxonomy" id="1813871"/>
    <lineage>
        <taxon>Bacteria</taxon>
        <taxon>Pseudomonadati</taxon>
        <taxon>Bacteroidota</taxon>
        <taxon>Chitinophagia</taxon>
        <taxon>Chitinophagales</taxon>
        <taxon>Chitinophagaceae</taxon>
        <taxon>Panacibacter</taxon>
    </lineage>
</organism>
<dbReference type="Proteomes" id="UP000321533">
    <property type="component" value="Chromosome"/>
</dbReference>
<evidence type="ECO:0000313" key="2">
    <source>
        <dbReference type="Proteomes" id="UP000321533"/>
    </source>
</evidence>
<evidence type="ECO:0008006" key="3">
    <source>
        <dbReference type="Google" id="ProtNLM"/>
    </source>
</evidence>
<dbReference type="RefSeq" id="WP_147188457.1">
    <property type="nucleotide sequence ID" value="NZ_CP042435.1"/>
</dbReference>
<proteinExistence type="predicted"/>
<keyword evidence="2" id="KW-1185">Reference proteome</keyword>
<reference evidence="1 2" key="1">
    <citation type="journal article" date="2016" name="Int. J. Syst. Evol. Microbiol.">
        <title>Panacibacter ginsenosidivorans gen. nov., sp. nov., with ginsenoside converting activity isolated from soil of a ginseng field.</title>
        <authorList>
            <person name="Siddiqi M.Z."/>
            <person name="Muhammad Shafi S."/>
            <person name="Choi K.D."/>
            <person name="Im W.T."/>
        </authorList>
    </citation>
    <scope>NUCLEOTIDE SEQUENCE [LARGE SCALE GENOMIC DNA]</scope>
    <source>
        <strain evidence="1 2">Gsoil1550</strain>
    </source>
</reference>
<gene>
    <name evidence="1" type="ORF">FRZ67_04835</name>
</gene>
<evidence type="ECO:0000313" key="1">
    <source>
        <dbReference type="EMBL" id="QEC66657.1"/>
    </source>
</evidence>
<dbReference type="AlphaFoldDB" id="A0A5B8V580"/>